<gene>
    <name evidence="10" type="ORF">RM445_14200</name>
</gene>
<dbReference type="InterPro" id="IPR006043">
    <property type="entry name" value="NCS2"/>
</dbReference>
<name>A0ABU2N9R1_9PSEU</name>
<dbReference type="PANTHER" id="PTHR42810">
    <property type="entry name" value="PURINE PERMEASE C1399.01C-RELATED"/>
    <property type="match status" value="1"/>
</dbReference>
<feature type="region of interest" description="Disordered" evidence="8">
    <location>
        <begin position="1"/>
        <end position="30"/>
    </location>
</feature>
<dbReference type="NCBIfam" id="TIGR00801">
    <property type="entry name" value="ncs2"/>
    <property type="match status" value="1"/>
</dbReference>
<dbReference type="InterPro" id="IPR006042">
    <property type="entry name" value="Xan_ur_permease"/>
</dbReference>
<comment type="caution">
    <text evidence="10">The sequence shown here is derived from an EMBL/GenBank/DDBJ whole genome shotgun (WGS) entry which is preliminary data.</text>
</comment>
<accession>A0ABU2N9R1</accession>
<reference evidence="11" key="1">
    <citation type="submission" date="2023-07" db="EMBL/GenBank/DDBJ databases">
        <title>30 novel species of actinomycetes from the DSMZ collection.</title>
        <authorList>
            <person name="Nouioui I."/>
        </authorList>
    </citation>
    <scope>NUCLEOTIDE SEQUENCE [LARGE SCALE GENOMIC DNA]</scope>
    <source>
        <strain evidence="11">DSM 45834</strain>
    </source>
</reference>
<evidence type="ECO:0000313" key="11">
    <source>
        <dbReference type="Proteomes" id="UP001183202"/>
    </source>
</evidence>
<dbReference type="NCBIfam" id="NF037981">
    <property type="entry name" value="NCS2_1"/>
    <property type="match status" value="1"/>
</dbReference>
<feature type="transmembrane region" description="Helical" evidence="9">
    <location>
        <begin position="160"/>
        <end position="182"/>
    </location>
</feature>
<evidence type="ECO:0000256" key="6">
    <source>
        <dbReference type="ARBA" id="ARBA00022989"/>
    </source>
</evidence>
<feature type="transmembrane region" description="Helical" evidence="9">
    <location>
        <begin position="41"/>
        <end position="63"/>
    </location>
</feature>
<feature type="transmembrane region" description="Helical" evidence="9">
    <location>
        <begin position="105"/>
        <end position="126"/>
    </location>
</feature>
<feature type="compositionally biased region" description="Basic and acidic residues" evidence="8">
    <location>
        <begin position="1"/>
        <end position="12"/>
    </location>
</feature>
<feature type="transmembrane region" description="Helical" evidence="9">
    <location>
        <begin position="386"/>
        <end position="407"/>
    </location>
</feature>
<keyword evidence="4" id="KW-1003">Cell membrane</keyword>
<proteinExistence type="inferred from homology"/>
<evidence type="ECO:0000256" key="4">
    <source>
        <dbReference type="ARBA" id="ARBA00022475"/>
    </source>
</evidence>
<keyword evidence="6 9" id="KW-1133">Transmembrane helix</keyword>
<dbReference type="InterPro" id="IPR017588">
    <property type="entry name" value="UacT-like"/>
</dbReference>
<evidence type="ECO:0000256" key="5">
    <source>
        <dbReference type="ARBA" id="ARBA00022692"/>
    </source>
</evidence>
<dbReference type="Pfam" id="PF00860">
    <property type="entry name" value="Xan_ur_permease"/>
    <property type="match status" value="1"/>
</dbReference>
<dbReference type="Proteomes" id="UP001183202">
    <property type="component" value="Unassembled WGS sequence"/>
</dbReference>
<evidence type="ECO:0000256" key="9">
    <source>
        <dbReference type="SAM" id="Phobius"/>
    </source>
</evidence>
<keyword evidence="5 9" id="KW-0812">Transmembrane</keyword>
<keyword evidence="11" id="KW-1185">Reference proteome</keyword>
<evidence type="ECO:0000256" key="8">
    <source>
        <dbReference type="SAM" id="MobiDB-lite"/>
    </source>
</evidence>
<keyword evidence="3" id="KW-0813">Transport</keyword>
<dbReference type="PROSITE" id="PS01116">
    <property type="entry name" value="XANTH_URACIL_PERMASE"/>
    <property type="match status" value="1"/>
</dbReference>
<feature type="transmembrane region" description="Helical" evidence="9">
    <location>
        <begin position="446"/>
        <end position="469"/>
    </location>
</feature>
<evidence type="ECO:0000256" key="7">
    <source>
        <dbReference type="ARBA" id="ARBA00023136"/>
    </source>
</evidence>
<evidence type="ECO:0000256" key="1">
    <source>
        <dbReference type="ARBA" id="ARBA00004651"/>
    </source>
</evidence>
<feature type="transmembrane region" description="Helical" evidence="9">
    <location>
        <begin position="208"/>
        <end position="228"/>
    </location>
</feature>
<dbReference type="PANTHER" id="PTHR42810:SF4">
    <property type="entry name" value="URIC ACID TRANSPORTER UACT"/>
    <property type="match status" value="1"/>
</dbReference>
<protein>
    <submittedName>
        <fullName evidence="10">Nucleobase:cation symporter-2 family protein</fullName>
    </submittedName>
</protein>
<feature type="transmembrane region" description="Helical" evidence="9">
    <location>
        <begin position="274"/>
        <end position="298"/>
    </location>
</feature>
<comment type="subcellular location">
    <subcellularLocation>
        <location evidence="1">Cell membrane</location>
        <topology evidence="1">Multi-pass membrane protein</topology>
    </subcellularLocation>
</comment>
<evidence type="ECO:0000313" key="10">
    <source>
        <dbReference type="EMBL" id="MDT0350681.1"/>
    </source>
</evidence>
<comment type="similarity">
    <text evidence="2">Belongs to the nucleobase:cation symporter-2 (NCS2) (TC 2.A.40) family.</text>
</comment>
<feature type="transmembrane region" description="Helical" evidence="9">
    <location>
        <begin position="133"/>
        <end position="154"/>
    </location>
</feature>
<feature type="transmembrane region" description="Helical" evidence="9">
    <location>
        <begin position="234"/>
        <end position="253"/>
    </location>
</feature>
<keyword evidence="7 9" id="KW-0472">Membrane</keyword>
<feature type="transmembrane region" description="Helical" evidence="9">
    <location>
        <begin position="75"/>
        <end position="99"/>
    </location>
</feature>
<evidence type="ECO:0000256" key="3">
    <source>
        <dbReference type="ARBA" id="ARBA00022448"/>
    </source>
</evidence>
<feature type="transmembrane region" description="Helical" evidence="9">
    <location>
        <begin position="332"/>
        <end position="354"/>
    </location>
</feature>
<feature type="transmembrane region" description="Helical" evidence="9">
    <location>
        <begin position="361"/>
        <end position="380"/>
    </location>
</feature>
<dbReference type="NCBIfam" id="TIGR03173">
    <property type="entry name" value="pbuX"/>
    <property type="match status" value="1"/>
</dbReference>
<sequence>MSTTDRTHKDPDESTPDDPADLEAGSAAVRPEDERVPLGKALIYGLQHILAMYAGVVSPPIIIASAAGLDPRATALLVTAALFVSGLGTLLQSLGVPYVGSQLPLVQGVSFAAVGTMTAVATNASLGDSNARLATIFGAVIVAGIFGFLIAPLFASVVRFFPPVVTGCIITIIGISLFPVALRWIRGNPTVTTTAVDGTRQTIENPNFGSATSLLLAFLTLVITLAIARFAPGFWSRMAVLLGLVIGTLIATVMGRVNWGAVGRGSVFEFPQPFFFGAPQFAIGVIISMCIVMLVIMAETTADLLAVGEILDTDVDKKRIAAGLRADTAATAISPVFNGFPISAFAQNVGMVALTGIKSRFVVAAGGGILVLLGLLPVLGRVMNAIPLPVLGGAGIVLFGSVAAAGIRTLSRVDFTNSNVLIVAASIGVGIIPITVPEIYNHIPEWLATIFESGISATAIFAVLLNLAFNHFSKVDEPVPATEH</sequence>
<dbReference type="RefSeq" id="WP_311556705.1">
    <property type="nucleotide sequence ID" value="NZ_JAVREJ010000008.1"/>
</dbReference>
<dbReference type="EMBL" id="JAVREJ010000008">
    <property type="protein sequence ID" value="MDT0350681.1"/>
    <property type="molecule type" value="Genomic_DNA"/>
</dbReference>
<organism evidence="10 11">
    <name type="scientific">Pseudonocardia charpentierae</name>
    <dbReference type="NCBI Taxonomy" id="3075545"/>
    <lineage>
        <taxon>Bacteria</taxon>
        <taxon>Bacillati</taxon>
        <taxon>Actinomycetota</taxon>
        <taxon>Actinomycetes</taxon>
        <taxon>Pseudonocardiales</taxon>
        <taxon>Pseudonocardiaceae</taxon>
        <taxon>Pseudonocardia</taxon>
    </lineage>
</organism>
<feature type="transmembrane region" description="Helical" evidence="9">
    <location>
        <begin position="419"/>
        <end position="440"/>
    </location>
</feature>
<evidence type="ECO:0000256" key="2">
    <source>
        <dbReference type="ARBA" id="ARBA00008821"/>
    </source>
</evidence>